<protein>
    <submittedName>
        <fullName evidence="2">HDOD domain-containing protein</fullName>
    </submittedName>
</protein>
<feature type="domain" description="HDOD" evidence="1">
    <location>
        <begin position="17"/>
        <end position="212"/>
    </location>
</feature>
<evidence type="ECO:0000313" key="2">
    <source>
        <dbReference type="EMBL" id="RDE24233.1"/>
    </source>
</evidence>
<dbReference type="InterPro" id="IPR013976">
    <property type="entry name" value="HDOD"/>
</dbReference>
<name>A0A369WSU6_9GAMM</name>
<dbReference type="OrthoDB" id="9770715at2"/>
<comment type="caution">
    <text evidence="2">The sequence shown here is derived from an EMBL/GenBank/DDBJ whole genome shotgun (WGS) entry which is preliminary data.</text>
</comment>
<reference evidence="2 3" key="1">
    <citation type="submission" date="2018-07" db="EMBL/GenBank/DDBJ databases">
        <title>Motiliproteus coralliicola sp. nov., a bacterium isolated from Coral.</title>
        <authorList>
            <person name="Wang G."/>
        </authorList>
    </citation>
    <scope>NUCLEOTIDE SEQUENCE [LARGE SCALE GENOMIC DNA]</scope>
    <source>
        <strain evidence="2 3">C34</strain>
    </source>
</reference>
<sequence>MGPPMTPNEIIDGIDQLLSLPDVVVRINELIESDTSLIEEIADVISHDPALSAQLLKLVNSAFYGFPAQIDSMSRATNLIGTDEIRSLVLASSTASVFGNVSTELIDMDSFWHRSVYCGLIAKKLYRLTHKGNGESQFLMGLLHDIGRLVLLTTMSNDYAQLLQQAKDSHEPLHELERRWLGFDAAEIGATLLERWHLPSVLWVPVKFQHAPQQSDRLLPECQLLGLAIKITNCVEPELKSSDLSEQLKQLDQLQLGNIELTAAEVETIAMEANMEAFEVLSIINPGATTVF</sequence>
<evidence type="ECO:0000259" key="1">
    <source>
        <dbReference type="PROSITE" id="PS51833"/>
    </source>
</evidence>
<dbReference type="Pfam" id="PF08668">
    <property type="entry name" value="HDOD"/>
    <property type="match status" value="1"/>
</dbReference>
<dbReference type="SUPFAM" id="SSF109604">
    <property type="entry name" value="HD-domain/PDEase-like"/>
    <property type="match status" value="1"/>
</dbReference>
<dbReference type="EMBL" id="QQOH01000001">
    <property type="protein sequence ID" value="RDE24233.1"/>
    <property type="molecule type" value="Genomic_DNA"/>
</dbReference>
<gene>
    <name evidence="2" type="ORF">DV711_01140</name>
</gene>
<proteinExistence type="predicted"/>
<organism evidence="2 3">
    <name type="scientific">Motiliproteus coralliicola</name>
    <dbReference type="NCBI Taxonomy" id="2283196"/>
    <lineage>
        <taxon>Bacteria</taxon>
        <taxon>Pseudomonadati</taxon>
        <taxon>Pseudomonadota</taxon>
        <taxon>Gammaproteobacteria</taxon>
        <taxon>Oceanospirillales</taxon>
        <taxon>Oceanospirillaceae</taxon>
        <taxon>Motiliproteus</taxon>
    </lineage>
</organism>
<dbReference type="AlphaFoldDB" id="A0A369WSU6"/>
<dbReference type="InterPro" id="IPR052340">
    <property type="entry name" value="RNase_Y/CdgJ"/>
</dbReference>
<dbReference type="Proteomes" id="UP000253769">
    <property type="component" value="Unassembled WGS sequence"/>
</dbReference>
<accession>A0A369WSU6</accession>
<evidence type="ECO:0000313" key="3">
    <source>
        <dbReference type="Proteomes" id="UP000253769"/>
    </source>
</evidence>
<dbReference type="PANTHER" id="PTHR33525:SF3">
    <property type="entry name" value="RIBONUCLEASE Y"/>
    <property type="match status" value="1"/>
</dbReference>
<keyword evidence="3" id="KW-1185">Reference proteome</keyword>
<dbReference type="Gene3D" id="1.10.3210.10">
    <property type="entry name" value="Hypothetical protein af1432"/>
    <property type="match status" value="1"/>
</dbReference>
<dbReference type="PANTHER" id="PTHR33525">
    <property type="match status" value="1"/>
</dbReference>
<dbReference type="PROSITE" id="PS51833">
    <property type="entry name" value="HDOD"/>
    <property type="match status" value="1"/>
</dbReference>